<keyword evidence="2" id="KW-1185">Reference proteome</keyword>
<name>A0A7W6P2C3_9HYPH</name>
<sequence length="107" mass="11957">MPGLLTVWPVHKVSLFHLVRFRAELAVQTLTDLLGEGAAEFFRPQPGGLMRNDDASSRQYVLDQPQAERKPEIRPRGMGDDLGRKTIATLKRISVSQGRVSHTQVHA</sequence>
<proteinExistence type="predicted"/>
<evidence type="ECO:0000313" key="2">
    <source>
        <dbReference type="Proteomes" id="UP000584824"/>
    </source>
</evidence>
<gene>
    <name evidence="1" type="ORF">GGQ66_003861</name>
</gene>
<dbReference type="EMBL" id="JACIDU010000019">
    <property type="protein sequence ID" value="MBB4105274.1"/>
    <property type="molecule type" value="Genomic_DNA"/>
</dbReference>
<dbReference type="AlphaFoldDB" id="A0A7W6P2C3"/>
<organism evidence="1 2">
    <name type="scientific">Allorhizobium borbori</name>
    <dbReference type="NCBI Taxonomy" id="485907"/>
    <lineage>
        <taxon>Bacteria</taxon>
        <taxon>Pseudomonadati</taxon>
        <taxon>Pseudomonadota</taxon>
        <taxon>Alphaproteobacteria</taxon>
        <taxon>Hyphomicrobiales</taxon>
        <taxon>Rhizobiaceae</taxon>
        <taxon>Rhizobium/Agrobacterium group</taxon>
        <taxon>Allorhizobium</taxon>
    </lineage>
</organism>
<dbReference type="Proteomes" id="UP000584824">
    <property type="component" value="Unassembled WGS sequence"/>
</dbReference>
<protein>
    <submittedName>
        <fullName evidence="1">Uncharacterized protein</fullName>
    </submittedName>
</protein>
<evidence type="ECO:0000313" key="1">
    <source>
        <dbReference type="EMBL" id="MBB4105274.1"/>
    </source>
</evidence>
<reference evidence="1 2" key="1">
    <citation type="submission" date="2020-08" db="EMBL/GenBank/DDBJ databases">
        <title>Genomic Encyclopedia of Type Strains, Phase IV (KMG-IV): sequencing the most valuable type-strain genomes for metagenomic binning, comparative biology and taxonomic classification.</title>
        <authorList>
            <person name="Goeker M."/>
        </authorList>
    </citation>
    <scope>NUCLEOTIDE SEQUENCE [LARGE SCALE GENOMIC DNA]</scope>
    <source>
        <strain evidence="1 2">DSM 26385</strain>
    </source>
</reference>
<accession>A0A7W6P2C3</accession>
<comment type="caution">
    <text evidence="1">The sequence shown here is derived from an EMBL/GenBank/DDBJ whole genome shotgun (WGS) entry which is preliminary data.</text>
</comment>